<evidence type="ECO:0000256" key="2">
    <source>
        <dbReference type="ARBA" id="ARBA00022741"/>
    </source>
</evidence>
<dbReference type="PRINTS" id="PR00364">
    <property type="entry name" value="DISEASERSIST"/>
</dbReference>
<evidence type="ECO:0000256" key="3">
    <source>
        <dbReference type="ARBA" id="ARBA00022821"/>
    </source>
</evidence>
<name>A0AAV6W3K7_9LAMI</name>
<dbReference type="FunFam" id="3.40.50.300:FF:001091">
    <property type="entry name" value="Probable disease resistance protein At1g61300"/>
    <property type="match status" value="1"/>
</dbReference>
<protein>
    <recommendedName>
        <fullName evidence="5">NB-ARC domain-containing protein</fullName>
    </recommendedName>
</protein>
<proteinExistence type="inferred from homology"/>
<dbReference type="PANTHER" id="PTHR36766:SF40">
    <property type="entry name" value="DISEASE RESISTANCE PROTEIN RGA3"/>
    <property type="match status" value="1"/>
</dbReference>
<sequence>MDFIKKEVVLEIKAKKEIQDDKLPTQYSILPVGSSRTSAPTSENIMVGLDDILIEIMERLTGQQSKRLIIPIVSMGGIGKTTLARNVYAKPIIVEYFDICAWVTISQDYNVREILLEILLSLNKDESRESLRGMSEEELGEKVYKTPFCRKYLIVMDDMWSIDVWDKLKRFFPDKNNGSRIMITTRLSSLSFDLIGSDGFSMKLLDDDKS</sequence>
<feature type="domain" description="NB-ARC" evidence="5">
    <location>
        <begin position="54"/>
        <end position="210"/>
    </location>
</feature>
<dbReference type="GO" id="GO:0006952">
    <property type="term" value="P:defense response"/>
    <property type="evidence" value="ECO:0007669"/>
    <property type="project" value="UniProtKB-KW"/>
</dbReference>
<evidence type="ECO:0000256" key="4">
    <source>
        <dbReference type="ARBA" id="ARBA00022840"/>
    </source>
</evidence>
<dbReference type="Gene3D" id="3.40.50.300">
    <property type="entry name" value="P-loop containing nucleotide triphosphate hydrolases"/>
    <property type="match status" value="1"/>
</dbReference>
<keyword evidence="7" id="KW-1185">Reference proteome</keyword>
<reference evidence="6" key="1">
    <citation type="submission" date="2019-10" db="EMBL/GenBank/DDBJ databases">
        <authorList>
            <person name="Zhang R."/>
            <person name="Pan Y."/>
            <person name="Wang J."/>
            <person name="Ma R."/>
            <person name="Yu S."/>
        </authorList>
    </citation>
    <scope>NUCLEOTIDE SEQUENCE</scope>
    <source>
        <strain evidence="6">LA-IB0</strain>
        <tissue evidence="6">Leaf</tissue>
    </source>
</reference>
<dbReference type="GO" id="GO:0043531">
    <property type="term" value="F:ADP binding"/>
    <property type="evidence" value="ECO:0007669"/>
    <property type="project" value="InterPro"/>
</dbReference>
<keyword evidence="3" id="KW-0611">Plant defense</keyword>
<dbReference type="PANTHER" id="PTHR36766">
    <property type="entry name" value="PLANT BROAD-SPECTRUM MILDEW RESISTANCE PROTEIN RPW8"/>
    <property type="match status" value="1"/>
</dbReference>
<evidence type="ECO:0000313" key="7">
    <source>
        <dbReference type="Proteomes" id="UP000826271"/>
    </source>
</evidence>
<keyword evidence="4" id="KW-0067">ATP-binding</keyword>
<dbReference type="GO" id="GO:0005524">
    <property type="term" value="F:ATP binding"/>
    <property type="evidence" value="ECO:0007669"/>
    <property type="project" value="UniProtKB-KW"/>
</dbReference>
<accession>A0AAV6W3K7</accession>
<dbReference type="InterPro" id="IPR002182">
    <property type="entry name" value="NB-ARC"/>
</dbReference>
<evidence type="ECO:0000259" key="5">
    <source>
        <dbReference type="Pfam" id="PF00931"/>
    </source>
</evidence>
<dbReference type="Proteomes" id="UP000826271">
    <property type="component" value="Unassembled WGS sequence"/>
</dbReference>
<comment type="caution">
    <text evidence="6">The sequence shown here is derived from an EMBL/GenBank/DDBJ whole genome shotgun (WGS) entry which is preliminary data.</text>
</comment>
<dbReference type="AlphaFoldDB" id="A0AAV6W3K7"/>
<dbReference type="InterPro" id="IPR027417">
    <property type="entry name" value="P-loop_NTPase"/>
</dbReference>
<dbReference type="SUPFAM" id="SSF52540">
    <property type="entry name" value="P-loop containing nucleoside triphosphate hydrolases"/>
    <property type="match status" value="1"/>
</dbReference>
<comment type="similarity">
    <text evidence="1">Belongs to the disease resistance NB-LRR family.</text>
</comment>
<gene>
    <name evidence="6" type="ORF">BUALT_BualtUnG0018000</name>
</gene>
<dbReference type="Pfam" id="PF00931">
    <property type="entry name" value="NB-ARC"/>
    <property type="match status" value="1"/>
</dbReference>
<organism evidence="6 7">
    <name type="scientific">Buddleja alternifolia</name>
    <dbReference type="NCBI Taxonomy" id="168488"/>
    <lineage>
        <taxon>Eukaryota</taxon>
        <taxon>Viridiplantae</taxon>
        <taxon>Streptophyta</taxon>
        <taxon>Embryophyta</taxon>
        <taxon>Tracheophyta</taxon>
        <taxon>Spermatophyta</taxon>
        <taxon>Magnoliopsida</taxon>
        <taxon>eudicotyledons</taxon>
        <taxon>Gunneridae</taxon>
        <taxon>Pentapetalae</taxon>
        <taxon>asterids</taxon>
        <taxon>lamiids</taxon>
        <taxon>Lamiales</taxon>
        <taxon>Scrophulariaceae</taxon>
        <taxon>Buddlejeae</taxon>
        <taxon>Buddleja</taxon>
    </lineage>
</organism>
<evidence type="ECO:0000313" key="6">
    <source>
        <dbReference type="EMBL" id="KAG8362960.1"/>
    </source>
</evidence>
<dbReference type="EMBL" id="WHWC01000144">
    <property type="protein sequence ID" value="KAG8362960.1"/>
    <property type="molecule type" value="Genomic_DNA"/>
</dbReference>
<keyword evidence="2" id="KW-0547">Nucleotide-binding</keyword>
<evidence type="ECO:0000256" key="1">
    <source>
        <dbReference type="ARBA" id="ARBA00008894"/>
    </source>
</evidence>